<organism evidence="2 3">
    <name type="scientific">Methylobacter tundripaludum</name>
    <dbReference type="NCBI Taxonomy" id="173365"/>
    <lineage>
        <taxon>Bacteria</taxon>
        <taxon>Pseudomonadati</taxon>
        <taxon>Pseudomonadota</taxon>
        <taxon>Gammaproteobacteria</taxon>
        <taxon>Methylococcales</taxon>
        <taxon>Methylococcaceae</taxon>
        <taxon>Methylobacter</taxon>
    </lineage>
</organism>
<dbReference type="RefSeq" id="WP_104422092.1">
    <property type="nucleotide sequence ID" value="NZ_PTIY01000001.1"/>
</dbReference>
<feature type="chain" id="PRO_5015682921" description="Lipocalin-like domain-containing protein" evidence="1">
    <location>
        <begin position="24"/>
        <end position="131"/>
    </location>
</feature>
<dbReference type="OrthoDB" id="5569313at2"/>
<comment type="caution">
    <text evidence="2">The sequence shown here is derived from an EMBL/GenBank/DDBJ whole genome shotgun (WGS) entry which is preliminary data.</text>
</comment>
<accession>A0A2S6H886</accession>
<evidence type="ECO:0000313" key="2">
    <source>
        <dbReference type="EMBL" id="PPK73694.1"/>
    </source>
</evidence>
<protein>
    <recommendedName>
        <fullName evidence="4">Lipocalin-like domain-containing protein</fullName>
    </recommendedName>
</protein>
<evidence type="ECO:0008006" key="4">
    <source>
        <dbReference type="Google" id="ProtNLM"/>
    </source>
</evidence>
<feature type="signal peptide" evidence="1">
    <location>
        <begin position="1"/>
        <end position="23"/>
    </location>
</feature>
<name>A0A2S6H886_9GAMM</name>
<proteinExistence type="predicted"/>
<dbReference type="AlphaFoldDB" id="A0A2S6H886"/>
<reference evidence="2 3" key="1">
    <citation type="submission" date="2018-02" db="EMBL/GenBank/DDBJ databases">
        <title>Subsurface microbial communities from deep shales in Ohio and West Virginia, USA.</title>
        <authorList>
            <person name="Wrighton K."/>
        </authorList>
    </citation>
    <scope>NUCLEOTIDE SEQUENCE [LARGE SCALE GENOMIC DNA]</scope>
    <source>
        <strain evidence="2 3">OWC-G53F</strain>
    </source>
</reference>
<keyword evidence="3" id="KW-1185">Reference proteome</keyword>
<evidence type="ECO:0000313" key="3">
    <source>
        <dbReference type="Proteomes" id="UP000238071"/>
    </source>
</evidence>
<gene>
    <name evidence="2" type="ORF">B0F88_101224</name>
</gene>
<evidence type="ECO:0000256" key="1">
    <source>
        <dbReference type="SAM" id="SignalP"/>
    </source>
</evidence>
<sequence length="131" mass="14837">MKKIKLLLALSLLFGLFSASAFADALTSNKDILGSWFLEYTKKSPEDTEKKLMGMTWVFDNSQLIQKDIPQVRGNPYDAPAVDYIVEDGNLKVSILGRAGKFDVYSLVEKTDSTMVLKDNKYGTYMYFNKK</sequence>
<dbReference type="EMBL" id="PTIY01000001">
    <property type="protein sequence ID" value="PPK73694.1"/>
    <property type="molecule type" value="Genomic_DNA"/>
</dbReference>
<keyword evidence="1" id="KW-0732">Signal</keyword>
<dbReference type="Proteomes" id="UP000238071">
    <property type="component" value="Unassembled WGS sequence"/>
</dbReference>